<dbReference type="EMBL" id="LAZR01062829">
    <property type="protein sequence ID" value="KKK60720.1"/>
    <property type="molecule type" value="Genomic_DNA"/>
</dbReference>
<accession>A0A0F8XI21</accession>
<dbReference type="AlphaFoldDB" id="A0A0F8XI21"/>
<evidence type="ECO:0000313" key="1">
    <source>
        <dbReference type="EMBL" id="KKK60720.1"/>
    </source>
</evidence>
<name>A0A0F8XI21_9ZZZZ</name>
<comment type="caution">
    <text evidence="1">The sequence shown here is derived from an EMBL/GenBank/DDBJ whole genome shotgun (WGS) entry which is preliminary data.</text>
</comment>
<organism evidence="1">
    <name type="scientific">marine sediment metagenome</name>
    <dbReference type="NCBI Taxonomy" id="412755"/>
    <lineage>
        <taxon>unclassified sequences</taxon>
        <taxon>metagenomes</taxon>
        <taxon>ecological metagenomes</taxon>
    </lineage>
</organism>
<protein>
    <submittedName>
        <fullName evidence="1">Uncharacterized protein</fullName>
    </submittedName>
</protein>
<sequence>MARNHRKVSWMGVNGLGAVAGLHPSAGAALSVGLGTGTAIGVRMFTGLDKWSELIGGGVGMGAGMALMLSPKTRGAGFTGIVAAGISNGLRFVEAMVSDKQQIKNLTGAMSTKQDAAGVKYAAQLAAVKEAAKAAGVLSGGFGIVTPQVVPTLGAVSAVTVPTLGAVSAQIMPTVGGPMGAVQAEVRQLAQPSYG</sequence>
<feature type="non-terminal residue" evidence="1">
    <location>
        <position position="195"/>
    </location>
</feature>
<gene>
    <name evidence="1" type="ORF">LCGC14_3021530</name>
</gene>
<reference evidence="1" key="1">
    <citation type="journal article" date="2015" name="Nature">
        <title>Complex archaea that bridge the gap between prokaryotes and eukaryotes.</title>
        <authorList>
            <person name="Spang A."/>
            <person name="Saw J.H."/>
            <person name="Jorgensen S.L."/>
            <person name="Zaremba-Niedzwiedzka K."/>
            <person name="Martijn J."/>
            <person name="Lind A.E."/>
            <person name="van Eijk R."/>
            <person name="Schleper C."/>
            <person name="Guy L."/>
            <person name="Ettema T.J."/>
        </authorList>
    </citation>
    <scope>NUCLEOTIDE SEQUENCE</scope>
</reference>
<proteinExistence type="predicted"/>